<proteinExistence type="predicted"/>
<dbReference type="EMBL" id="QDKK01000003">
    <property type="protein sequence ID" value="PWC25513.1"/>
    <property type="molecule type" value="Genomic_DNA"/>
</dbReference>
<protein>
    <submittedName>
        <fullName evidence="1">Uncharacterized protein</fullName>
    </submittedName>
</protein>
<gene>
    <name evidence="1" type="ORF">DDT54_03885</name>
</gene>
<name>A0A2U1UV24_9GAMM</name>
<evidence type="ECO:0000313" key="1">
    <source>
        <dbReference type="EMBL" id="PWC25513.1"/>
    </source>
</evidence>
<organism evidence="1 2">
    <name type="scientific">Brenneria nigrifluens DSM 30175 = ATCC 13028</name>
    <dbReference type="NCBI Taxonomy" id="1121120"/>
    <lineage>
        <taxon>Bacteria</taxon>
        <taxon>Pseudomonadati</taxon>
        <taxon>Pseudomonadota</taxon>
        <taxon>Gammaproteobacteria</taxon>
        <taxon>Enterobacterales</taxon>
        <taxon>Pectobacteriaceae</taxon>
        <taxon>Brenneria</taxon>
    </lineage>
</organism>
<accession>A0A2U1UV24</accession>
<comment type="caution">
    <text evidence="1">The sequence shown here is derived from an EMBL/GenBank/DDBJ whole genome shotgun (WGS) entry which is preliminary data.</text>
</comment>
<sequence>MQVRWLHYSAHPWASPRWGRCKQRSNLLQADLSVTPVTYLSKLLGNHSVAAFLHLEIYRV</sequence>
<reference evidence="1 2" key="1">
    <citation type="submission" date="2018-04" db="EMBL/GenBank/DDBJ databases">
        <title>Brenneria corticis sp.nov.</title>
        <authorList>
            <person name="Li Y."/>
        </authorList>
    </citation>
    <scope>NUCLEOTIDE SEQUENCE [LARGE SCALE GENOMIC DNA]</scope>
    <source>
        <strain evidence="1 2">LMG 2694</strain>
    </source>
</reference>
<dbReference type="Proteomes" id="UP000295985">
    <property type="component" value="Unassembled WGS sequence"/>
</dbReference>
<evidence type="ECO:0000313" key="2">
    <source>
        <dbReference type="Proteomes" id="UP000295985"/>
    </source>
</evidence>
<dbReference type="AlphaFoldDB" id="A0A2U1UV24"/>